<dbReference type="InterPro" id="IPR013556">
    <property type="entry name" value="Flag_M-ring_C"/>
</dbReference>
<dbReference type="GO" id="GO:0071973">
    <property type="term" value="P:bacterial-type flagellum-dependent cell motility"/>
    <property type="evidence" value="ECO:0007669"/>
    <property type="project" value="InterPro"/>
</dbReference>
<dbReference type="Pfam" id="PF01514">
    <property type="entry name" value="YscJ_FliF"/>
    <property type="match status" value="1"/>
</dbReference>
<dbReference type="GO" id="GO:0005886">
    <property type="term" value="C:plasma membrane"/>
    <property type="evidence" value="ECO:0007669"/>
    <property type="project" value="UniProtKB-SubCell"/>
</dbReference>
<feature type="region of interest" description="Disordered" evidence="10">
    <location>
        <begin position="483"/>
        <end position="513"/>
    </location>
</feature>
<dbReference type="InterPro" id="IPR043427">
    <property type="entry name" value="YscJ/FliF"/>
</dbReference>
<evidence type="ECO:0000256" key="4">
    <source>
        <dbReference type="ARBA" id="ARBA00022475"/>
    </source>
</evidence>
<evidence type="ECO:0000256" key="1">
    <source>
        <dbReference type="ARBA" id="ARBA00004117"/>
    </source>
</evidence>
<dbReference type="EMBL" id="QYTW02000003">
    <property type="protein sequence ID" value="RST60766.1"/>
    <property type="molecule type" value="Genomic_DNA"/>
</dbReference>
<feature type="compositionally biased region" description="Basic and acidic residues" evidence="10">
    <location>
        <begin position="484"/>
        <end position="496"/>
    </location>
</feature>
<keyword evidence="5 11" id="KW-0812">Transmembrane</keyword>
<evidence type="ECO:0000259" key="13">
    <source>
        <dbReference type="Pfam" id="PF08345"/>
    </source>
</evidence>
<keyword evidence="14" id="KW-0282">Flagellum</keyword>
<dbReference type="InterPro" id="IPR045851">
    <property type="entry name" value="AMP-bd_C_sf"/>
</dbReference>
<evidence type="ECO:0000256" key="8">
    <source>
        <dbReference type="ARBA" id="ARBA00023143"/>
    </source>
</evidence>
<evidence type="ECO:0000256" key="2">
    <source>
        <dbReference type="ARBA" id="ARBA00004651"/>
    </source>
</evidence>
<evidence type="ECO:0000256" key="7">
    <source>
        <dbReference type="ARBA" id="ARBA00023136"/>
    </source>
</evidence>
<accession>A0A429XBF6</accession>
<keyword evidence="8 9" id="KW-0975">Bacterial flagellum</keyword>
<dbReference type="PANTHER" id="PTHR30046">
    <property type="entry name" value="FLAGELLAR M-RING PROTEIN"/>
    <property type="match status" value="1"/>
</dbReference>
<dbReference type="NCBIfam" id="TIGR00206">
    <property type="entry name" value="fliF"/>
    <property type="match status" value="1"/>
</dbReference>
<organism evidence="14 15">
    <name type="scientific">Siminovitchia terrae</name>
    <name type="common">Bacillus terrae</name>
    <dbReference type="NCBI Taxonomy" id="1914933"/>
    <lineage>
        <taxon>Bacteria</taxon>
        <taxon>Bacillati</taxon>
        <taxon>Bacillota</taxon>
        <taxon>Bacilli</taxon>
        <taxon>Bacillales</taxon>
        <taxon>Bacillaceae</taxon>
        <taxon>Siminovitchia</taxon>
    </lineage>
</organism>
<dbReference type="GO" id="GO:0009431">
    <property type="term" value="C:bacterial-type flagellum basal body, MS ring"/>
    <property type="evidence" value="ECO:0007669"/>
    <property type="project" value="InterPro"/>
</dbReference>
<protein>
    <recommendedName>
        <fullName evidence="9">Flagellar M-ring protein</fullName>
    </recommendedName>
</protein>
<keyword evidence="4" id="KW-1003">Cell membrane</keyword>
<dbReference type="Proteomes" id="UP000287296">
    <property type="component" value="Unassembled WGS sequence"/>
</dbReference>
<comment type="caution">
    <text evidence="14">The sequence shown here is derived from an EMBL/GenBank/DDBJ whole genome shotgun (WGS) entry which is preliminary data.</text>
</comment>
<keyword evidence="7 11" id="KW-0472">Membrane</keyword>
<evidence type="ECO:0000256" key="9">
    <source>
        <dbReference type="PIRNR" id="PIRNR004862"/>
    </source>
</evidence>
<feature type="transmembrane region" description="Helical" evidence="11">
    <location>
        <begin position="446"/>
        <end position="466"/>
    </location>
</feature>
<sequence length="537" mass="60155">MKDLLFKRFSNLKEYWLQRTKKQKIVFVSSAIILLLFIIILTILSTRTTMVPLYTNLSPSETGAIKEELDTRGVKSEITESGTTIMVPEGNAENLMVELAAEGIPKSGNIDYSFFSENAGFGMTDNEFNVLKLDATQNELATLIKSIDGIEEANVMITMPEKSVFVKENNEEASASIILHTKPGHDFNEKQIKSLYHLVSKSVPNLPTDNIVIRNQYLEYFDLNDGSYADNGIDQQMKIKERLERDIQRQVQQMLGTLMGHDKVITSVTADIDFTQENREENLVTPVDEENMRGIAISAQRITETFSGDEAQAGGIPQGGDPADSGASQYLEGSGNSGDYERSEETLNYEVNKVRKEIVESPYKIRDLGIQVMVEPPDPEEPASFPEERREDIRQLLSTIVRTSIDKESGTDVSDAAIDEKVLVTVQPFNGNMDRGEASSKSILPWWGYVIGGLLLAIIAVLIFLWTKARARKAAEFEEALEITENKPEEPPRPSMEELAAQKAAESREQLEELAKENPEQFASLLRTWLAEDEEEI</sequence>
<proteinExistence type="inferred from homology"/>
<evidence type="ECO:0000256" key="11">
    <source>
        <dbReference type="SAM" id="Phobius"/>
    </source>
</evidence>
<keyword evidence="14" id="KW-0966">Cell projection</keyword>
<comment type="function">
    <text evidence="9">The M ring may be actively involved in energy transduction.</text>
</comment>
<comment type="subcellular location">
    <subcellularLocation>
        <location evidence="1 9">Bacterial flagellum basal body</location>
    </subcellularLocation>
    <subcellularLocation>
        <location evidence="2">Cell membrane</location>
        <topology evidence="2">Multi-pass membrane protein</topology>
    </subcellularLocation>
</comment>
<evidence type="ECO:0000256" key="5">
    <source>
        <dbReference type="ARBA" id="ARBA00022692"/>
    </source>
</evidence>
<feature type="domain" description="Flagellar M-ring C-terminal" evidence="13">
    <location>
        <begin position="255"/>
        <end position="399"/>
    </location>
</feature>
<name>A0A429XBF6_SIMTE</name>
<dbReference type="GO" id="GO:0003774">
    <property type="term" value="F:cytoskeletal motor activity"/>
    <property type="evidence" value="ECO:0007669"/>
    <property type="project" value="InterPro"/>
</dbReference>
<reference evidence="14 15" key="1">
    <citation type="submission" date="2018-12" db="EMBL/GenBank/DDBJ databases">
        <authorList>
            <person name="Sun L."/>
            <person name="Chen Z."/>
        </authorList>
    </citation>
    <scope>NUCLEOTIDE SEQUENCE [LARGE SCALE GENOMIC DNA]</scope>
    <source>
        <strain evidence="14 15">LMG 29736</strain>
    </source>
</reference>
<feature type="region of interest" description="Disordered" evidence="10">
    <location>
        <begin position="310"/>
        <end position="343"/>
    </location>
</feature>
<dbReference type="InterPro" id="IPR006182">
    <property type="entry name" value="FliF_N_dom"/>
</dbReference>
<feature type="domain" description="Flagellar M-ring N-terminal" evidence="12">
    <location>
        <begin position="46"/>
        <end position="219"/>
    </location>
</feature>
<keyword evidence="14" id="KW-0969">Cilium</keyword>
<evidence type="ECO:0000313" key="14">
    <source>
        <dbReference type="EMBL" id="RST60766.1"/>
    </source>
</evidence>
<evidence type="ECO:0000259" key="12">
    <source>
        <dbReference type="Pfam" id="PF01514"/>
    </source>
</evidence>
<feature type="transmembrane region" description="Helical" evidence="11">
    <location>
        <begin position="25"/>
        <end position="44"/>
    </location>
</feature>
<dbReference type="PIRSF" id="PIRSF004862">
    <property type="entry name" value="FliF"/>
    <property type="match status" value="1"/>
</dbReference>
<dbReference type="OrthoDB" id="9807026at2"/>
<dbReference type="AlphaFoldDB" id="A0A429XBF6"/>
<dbReference type="InterPro" id="IPR000067">
    <property type="entry name" value="FlgMring_FliF"/>
</dbReference>
<dbReference type="Gene3D" id="3.30.300.30">
    <property type="match status" value="1"/>
</dbReference>
<dbReference type="PRINTS" id="PR01009">
    <property type="entry name" value="FLGMRINGFLIF"/>
</dbReference>
<dbReference type="RefSeq" id="WP_120115174.1">
    <property type="nucleotide sequence ID" value="NZ_BORI01000007.1"/>
</dbReference>
<dbReference type="PANTHER" id="PTHR30046:SF0">
    <property type="entry name" value="FLAGELLAR M-RING PROTEIN"/>
    <property type="match status" value="1"/>
</dbReference>
<dbReference type="Pfam" id="PF08345">
    <property type="entry name" value="YscJ_FliF_C"/>
    <property type="match status" value="1"/>
</dbReference>
<evidence type="ECO:0000256" key="6">
    <source>
        <dbReference type="ARBA" id="ARBA00022989"/>
    </source>
</evidence>
<evidence type="ECO:0000256" key="10">
    <source>
        <dbReference type="SAM" id="MobiDB-lite"/>
    </source>
</evidence>
<comment type="similarity">
    <text evidence="3 9">Belongs to the FliF family.</text>
</comment>
<keyword evidence="6 11" id="KW-1133">Transmembrane helix</keyword>
<gene>
    <name evidence="14" type="primary">fliF</name>
    <name evidence="14" type="ORF">D5F11_005300</name>
</gene>
<evidence type="ECO:0000313" key="15">
    <source>
        <dbReference type="Proteomes" id="UP000287296"/>
    </source>
</evidence>
<evidence type="ECO:0000256" key="3">
    <source>
        <dbReference type="ARBA" id="ARBA00007971"/>
    </source>
</evidence>